<dbReference type="UniPathway" id="UPA00034">
    <property type="reaction ID" value="UER00018"/>
</dbReference>
<dbReference type="STRING" id="504798.SAMN05421871_108239"/>
<feature type="domain" description="Dihydrodipicolinate reductase C-terminal" evidence="15">
    <location>
        <begin position="125"/>
        <end position="261"/>
    </location>
</feature>
<organism evidence="16 17">
    <name type="scientific">Actinokineospora alba</name>
    <dbReference type="NCBI Taxonomy" id="504798"/>
    <lineage>
        <taxon>Bacteria</taxon>
        <taxon>Bacillati</taxon>
        <taxon>Actinomycetota</taxon>
        <taxon>Actinomycetes</taxon>
        <taxon>Pseudonocardiales</taxon>
        <taxon>Pseudonocardiaceae</taxon>
        <taxon>Actinokineospora</taxon>
    </lineage>
</organism>
<evidence type="ECO:0000256" key="12">
    <source>
        <dbReference type="ARBA" id="ARBA00049396"/>
    </source>
</evidence>
<dbReference type="Pfam" id="PF01113">
    <property type="entry name" value="DapB_N"/>
    <property type="match status" value="1"/>
</dbReference>
<evidence type="ECO:0000256" key="2">
    <source>
        <dbReference type="ARBA" id="ARBA00022490"/>
    </source>
</evidence>
<evidence type="ECO:0000313" key="16">
    <source>
        <dbReference type="EMBL" id="SDO30277.1"/>
    </source>
</evidence>
<feature type="binding site" evidence="13">
    <location>
        <begin position="24"/>
        <end position="29"/>
    </location>
    <ligand>
        <name>NAD(+)</name>
        <dbReference type="ChEBI" id="CHEBI:57540"/>
    </ligand>
</feature>
<dbReference type="Gene3D" id="3.30.360.10">
    <property type="entry name" value="Dihydrodipicolinate Reductase, domain 2"/>
    <property type="match status" value="1"/>
</dbReference>
<dbReference type="GO" id="GO:0009089">
    <property type="term" value="P:lysine biosynthetic process via diaminopimelate"/>
    <property type="evidence" value="ECO:0007669"/>
    <property type="project" value="UniProtKB-UniRule"/>
</dbReference>
<feature type="domain" description="Dihydrodipicolinate reductase N-terminal" evidence="14">
    <location>
        <begin position="18"/>
        <end position="122"/>
    </location>
</feature>
<dbReference type="RefSeq" id="WP_267463842.1">
    <property type="nucleotide sequence ID" value="NZ_FNDV01000008.1"/>
</dbReference>
<keyword evidence="4 13" id="KW-0521">NADP</keyword>
<keyword evidence="7 13" id="KW-0520">NAD</keyword>
<dbReference type="InterPro" id="IPR022663">
    <property type="entry name" value="DapB_C"/>
</dbReference>
<evidence type="ECO:0000256" key="1">
    <source>
        <dbReference type="ARBA" id="ARBA00006642"/>
    </source>
</evidence>
<keyword evidence="2 13" id="KW-0963">Cytoplasm</keyword>
<evidence type="ECO:0000256" key="11">
    <source>
        <dbReference type="ARBA" id="ARBA00049080"/>
    </source>
</evidence>
<evidence type="ECO:0000256" key="13">
    <source>
        <dbReference type="HAMAP-Rule" id="MF_00102"/>
    </source>
</evidence>
<dbReference type="EC" id="1.17.1.8" evidence="10 13"/>
<dbReference type="PANTHER" id="PTHR20836">
    <property type="entry name" value="DIHYDRODIPICOLINATE REDUCTASE"/>
    <property type="match status" value="1"/>
</dbReference>
<dbReference type="GO" id="GO:0016726">
    <property type="term" value="F:oxidoreductase activity, acting on CH or CH2 groups, NAD or NADP as acceptor"/>
    <property type="evidence" value="ECO:0007669"/>
    <property type="project" value="UniProtKB-UniRule"/>
</dbReference>
<evidence type="ECO:0000256" key="3">
    <source>
        <dbReference type="ARBA" id="ARBA00022605"/>
    </source>
</evidence>
<dbReference type="GO" id="GO:0005829">
    <property type="term" value="C:cytosol"/>
    <property type="evidence" value="ECO:0007669"/>
    <property type="project" value="TreeGrafter"/>
</dbReference>
<dbReference type="Proteomes" id="UP000199651">
    <property type="component" value="Unassembled WGS sequence"/>
</dbReference>
<comment type="subunit">
    <text evidence="13">Homotetramer.</text>
</comment>
<feature type="binding site" evidence="13">
    <location>
        <position position="150"/>
    </location>
    <ligand>
        <name>(S)-2,3,4,5-tetrahydrodipicolinate</name>
        <dbReference type="ChEBI" id="CHEBI:16845"/>
    </ligand>
</feature>
<gene>
    <name evidence="13" type="primary">dapB</name>
    <name evidence="16" type="ORF">SAMN05192558_102540</name>
</gene>
<dbReference type="InterPro" id="IPR023940">
    <property type="entry name" value="DHDPR_bac"/>
</dbReference>
<dbReference type="SUPFAM" id="SSF51735">
    <property type="entry name" value="NAD(P)-binding Rossmann-fold domains"/>
    <property type="match status" value="1"/>
</dbReference>
<keyword evidence="5 13" id="KW-0220">Diaminopimelate biosynthesis</keyword>
<feature type="binding site" evidence="13">
    <location>
        <position position="50"/>
    </location>
    <ligand>
        <name>NAD(+)</name>
        <dbReference type="ChEBI" id="CHEBI:57540"/>
    </ligand>
</feature>
<feature type="active site" description="Proton donor" evidence="13">
    <location>
        <position position="153"/>
    </location>
</feature>
<feature type="active site" description="Proton donor/acceptor" evidence="13">
    <location>
        <position position="149"/>
    </location>
</feature>
<evidence type="ECO:0000259" key="14">
    <source>
        <dbReference type="Pfam" id="PF01113"/>
    </source>
</evidence>
<evidence type="ECO:0000256" key="7">
    <source>
        <dbReference type="ARBA" id="ARBA00023027"/>
    </source>
</evidence>
<name>A0A1H0IFP4_9PSEU</name>
<evidence type="ECO:0000256" key="5">
    <source>
        <dbReference type="ARBA" id="ARBA00022915"/>
    </source>
</evidence>
<keyword evidence="6 13" id="KW-0560">Oxidoreductase</keyword>
<comment type="caution">
    <text evidence="13">Lacks conserved residue(s) required for the propagation of feature annotation.</text>
</comment>
<dbReference type="InterPro" id="IPR000846">
    <property type="entry name" value="DapB_N"/>
</dbReference>
<dbReference type="InterPro" id="IPR036291">
    <property type="entry name" value="NAD(P)-bd_dom_sf"/>
</dbReference>
<dbReference type="NCBIfam" id="TIGR00036">
    <property type="entry name" value="dapB"/>
    <property type="match status" value="1"/>
</dbReference>
<evidence type="ECO:0000256" key="8">
    <source>
        <dbReference type="ARBA" id="ARBA00023154"/>
    </source>
</evidence>
<dbReference type="EMBL" id="FNJB01000002">
    <property type="protein sequence ID" value="SDO30277.1"/>
    <property type="molecule type" value="Genomic_DNA"/>
</dbReference>
<dbReference type="PROSITE" id="PS01298">
    <property type="entry name" value="DAPB"/>
    <property type="match status" value="1"/>
</dbReference>
<evidence type="ECO:0000259" key="15">
    <source>
        <dbReference type="Pfam" id="PF05173"/>
    </source>
</evidence>
<evidence type="ECO:0000256" key="9">
    <source>
        <dbReference type="ARBA" id="ARBA00037922"/>
    </source>
</evidence>
<dbReference type="GO" id="GO:0019877">
    <property type="term" value="P:diaminopimelate biosynthetic process"/>
    <property type="evidence" value="ECO:0007669"/>
    <property type="project" value="UniProtKB-UniRule"/>
</dbReference>
<dbReference type="GO" id="GO:0050661">
    <property type="term" value="F:NADP binding"/>
    <property type="evidence" value="ECO:0007669"/>
    <property type="project" value="UniProtKB-UniRule"/>
</dbReference>
<proteinExistence type="inferred from homology"/>
<comment type="function">
    <text evidence="13">Catalyzes the conversion of 4-hydroxy-tetrahydrodipicolinate (HTPA) to tetrahydrodipicolinate.</text>
</comment>
<dbReference type="HAMAP" id="MF_00102">
    <property type="entry name" value="DapB"/>
    <property type="match status" value="1"/>
</dbReference>
<comment type="subcellular location">
    <subcellularLocation>
        <location evidence="13">Cytoplasm</location>
    </subcellularLocation>
</comment>
<comment type="caution">
    <text evidence="13">Was originally thought to be a dihydrodipicolinate reductase (DHDPR), catalyzing the conversion of dihydrodipicolinate to tetrahydrodipicolinate. However, it was shown in E.coli that the substrate of the enzymatic reaction is not dihydrodipicolinate (DHDP) but in fact (2S,4S)-4-hydroxy-2,3,4,5-tetrahydrodipicolinic acid (HTPA), the product released by the DapA-catalyzed reaction.</text>
</comment>
<comment type="catalytic activity">
    <reaction evidence="11 13">
        <text>(S)-2,3,4,5-tetrahydrodipicolinate + NADP(+) + H2O = (2S,4S)-4-hydroxy-2,3,4,5-tetrahydrodipicolinate + NADPH + H(+)</text>
        <dbReference type="Rhea" id="RHEA:35331"/>
        <dbReference type="ChEBI" id="CHEBI:15377"/>
        <dbReference type="ChEBI" id="CHEBI:15378"/>
        <dbReference type="ChEBI" id="CHEBI:16845"/>
        <dbReference type="ChEBI" id="CHEBI:57783"/>
        <dbReference type="ChEBI" id="CHEBI:58349"/>
        <dbReference type="ChEBI" id="CHEBI:67139"/>
        <dbReference type="EC" id="1.17.1.8"/>
    </reaction>
</comment>
<dbReference type="Gene3D" id="3.40.50.720">
    <property type="entry name" value="NAD(P)-binding Rossmann-like Domain"/>
    <property type="match status" value="1"/>
</dbReference>
<comment type="pathway">
    <text evidence="9 13">Amino-acid biosynthesis; L-lysine biosynthesis via DAP pathway; (S)-tetrahydrodipicolinate from L-aspartate: step 4/4.</text>
</comment>
<evidence type="ECO:0000313" key="17">
    <source>
        <dbReference type="Proteomes" id="UP000199651"/>
    </source>
</evidence>
<keyword evidence="17" id="KW-1185">Reference proteome</keyword>
<accession>A0A1H0IFP4</accession>
<sequence length="263" mass="28086">MSSTADSAQSARTEDNPIRVGVLGARGRMGAEVCRAVEAAGDMEVVAMVDTGDWMFDIADAGAEVVVDFTHPDVVMDNLRFCIDQDIRAVVGTSGFGDEKIATVRQWLEPKPELGVLLAPNFALGAVLSMRFAQLAAKYYDTVEIIELHHNRKADAPSGTAAHTARLVAQAREAAGMKAIPDATTHDPDGARGAMVDDIRVHSVRLGGLVAHQEVLFGGEGETLTIRHDSLDRKSFMPGVLHGVRAILDHSGLVVGLENLLDL</sequence>
<feature type="binding site" evidence="13">
    <location>
        <begin position="159"/>
        <end position="160"/>
    </location>
    <ligand>
        <name>(S)-2,3,4,5-tetrahydrodipicolinate</name>
        <dbReference type="ChEBI" id="CHEBI:16845"/>
    </ligand>
</feature>
<dbReference type="CDD" id="cd02274">
    <property type="entry name" value="DHDPR_N"/>
    <property type="match status" value="1"/>
</dbReference>
<feature type="binding site" evidence="13">
    <location>
        <begin position="92"/>
        <end position="94"/>
    </location>
    <ligand>
        <name>NAD(+)</name>
        <dbReference type="ChEBI" id="CHEBI:57540"/>
    </ligand>
</feature>
<dbReference type="Pfam" id="PF05173">
    <property type="entry name" value="DapB_C"/>
    <property type="match status" value="1"/>
</dbReference>
<dbReference type="PIRSF" id="PIRSF000161">
    <property type="entry name" value="DHPR"/>
    <property type="match status" value="1"/>
</dbReference>
<keyword evidence="8 13" id="KW-0457">Lysine biosynthesis</keyword>
<feature type="binding site" evidence="13">
    <location>
        <begin position="119"/>
        <end position="122"/>
    </location>
    <ligand>
        <name>NAD(+)</name>
        <dbReference type="ChEBI" id="CHEBI:57540"/>
    </ligand>
</feature>
<evidence type="ECO:0000256" key="4">
    <source>
        <dbReference type="ARBA" id="ARBA00022857"/>
    </source>
</evidence>
<evidence type="ECO:0000256" key="6">
    <source>
        <dbReference type="ARBA" id="ARBA00023002"/>
    </source>
</evidence>
<keyword evidence="3 13" id="KW-0028">Amino-acid biosynthesis</keyword>
<protein>
    <recommendedName>
        <fullName evidence="10 13">4-hydroxy-tetrahydrodipicolinate reductase</fullName>
        <shortName evidence="13">HTPA reductase</shortName>
        <ecNumber evidence="10 13">1.17.1.8</ecNumber>
    </recommendedName>
</protein>
<dbReference type="AlphaFoldDB" id="A0A1H0IFP4"/>
<dbReference type="SUPFAM" id="SSF55347">
    <property type="entry name" value="Glyceraldehyde-3-phosphate dehydrogenase-like, C-terminal domain"/>
    <property type="match status" value="1"/>
</dbReference>
<evidence type="ECO:0000256" key="10">
    <source>
        <dbReference type="ARBA" id="ARBA00038983"/>
    </source>
</evidence>
<dbReference type="GO" id="GO:0051287">
    <property type="term" value="F:NAD binding"/>
    <property type="evidence" value="ECO:0007669"/>
    <property type="project" value="UniProtKB-UniRule"/>
</dbReference>
<comment type="similarity">
    <text evidence="1 13">Belongs to the DapB family.</text>
</comment>
<dbReference type="InterPro" id="IPR022664">
    <property type="entry name" value="DapB_N_CS"/>
</dbReference>
<dbReference type="FunFam" id="3.30.360.10:FF:000009">
    <property type="entry name" value="4-hydroxy-tetrahydrodipicolinate reductase"/>
    <property type="match status" value="1"/>
</dbReference>
<reference evidence="17" key="1">
    <citation type="submission" date="2016-10" db="EMBL/GenBank/DDBJ databases">
        <authorList>
            <person name="Varghese N."/>
            <person name="Submissions S."/>
        </authorList>
    </citation>
    <scope>NUCLEOTIDE SEQUENCE [LARGE SCALE GENOMIC DNA]</scope>
    <source>
        <strain evidence="17">IBRC-M 10655</strain>
    </source>
</reference>
<comment type="catalytic activity">
    <reaction evidence="12 13">
        <text>(S)-2,3,4,5-tetrahydrodipicolinate + NAD(+) + H2O = (2S,4S)-4-hydroxy-2,3,4,5-tetrahydrodipicolinate + NADH + H(+)</text>
        <dbReference type="Rhea" id="RHEA:35323"/>
        <dbReference type="ChEBI" id="CHEBI:15377"/>
        <dbReference type="ChEBI" id="CHEBI:15378"/>
        <dbReference type="ChEBI" id="CHEBI:16845"/>
        <dbReference type="ChEBI" id="CHEBI:57540"/>
        <dbReference type="ChEBI" id="CHEBI:57945"/>
        <dbReference type="ChEBI" id="CHEBI:67139"/>
        <dbReference type="EC" id="1.17.1.8"/>
    </reaction>
</comment>
<dbReference type="GO" id="GO:0008839">
    <property type="term" value="F:4-hydroxy-tetrahydrodipicolinate reductase"/>
    <property type="evidence" value="ECO:0007669"/>
    <property type="project" value="UniProtKB-UniRule"/>
</dbReference>
<dbReference type="PANTHER" id="PTHR20836:SF0">
    <property type="entry name" value="4-HYDROXY-TETRAHYDRODIPICOLINATE REDUCTASE 1, CHLOROPLASTIC-RELATED"/>
    <property type="match status" value="1"/>
</dbReference>